<reference evidence="12 13" key="1">
    <citation type="submission" date="2019-06" db="EMBL/GenBank/DDBJ databases">
        <title>Sorghum-associated microbial communities from plants grown in Nebraska, USA.</title>
        <authorList>
            <person name="Schachtman D."/>
        </authorList>
    </citation>
    <scope>NUCLEOTIDE SEQUENCE [LARGE SCALE GENOMIC DNA]</scope>
    <source>
        <strain evidence="12 13">1225</strain>
    </source>
</reference>
<dbReference type="Gene3D" id="3.40.50.620">
    <property type="entry name" value="HUPs"/>
    <property type="match status" value="1"/>
</dbReference>
<organism evidence="12 13">
    <name type="scientific">Neorhizobium alkalisoli</name>
    <dbReference type="NCBI Taxonomy" id="528178"/>
    <lineage>
        <taxon>Bacteria</taxon>
        <taxon>Pseudomonadati</taxon>
        <taxon>Pseudomonadota</taxon>
        <taxon>Alphaproteobacteria</taxon>
        <taxon>Hyphomicrobiales</taxon>
        <taxon>Rhizobiaceae</taxon>
        <taxon>Rhizobium/Agrobacterium group</taxon>
        <taxon>Neorhizobium</taxon>
    </lineage>
</organism>
<comment type="cofactor">
    <cofactor evidence="8">
        <name>FAD</name>
        <dbReference type="ChEBI" id="CHEBI:57692"/>
    </cofactor>
    <text evidence="8">Binds 1 FAD per subunit.</text>
</comment>
<feature type="site" description="Electron transfer via tryptophanyl radical" evidence="9">
    <location>
        <position position="319"/>
    </location>
</feature>
<evidence type="ECO:0000256" key="8">
    <source>
        <dbReference type="PIRSR" id="PIRSR602081-1"/>
    </source>
</evidence>
<dbReference type="AlphaFoldDB" id="A0A561Q7J2"/>
<dbReference type="InterPro" id="IPR018394">
    <property type="entry name" value="DNA_photolyase_1_CS_C"/>
</dbReference>
<comment type="cofactor">
    <cofactor evidence="1">
        <name>(6R)-5,10-methylene-5,6,7,8-tetrahydrofolate</name>
        <dbReference type="ChEBI" id="CHEBI:15636"/>
    </cofactor>
</comment>
<protein>
    <recommendedName>
        <fullName evidence="3">Deoxyribodipyrimidine photo-lyase</fullName>
        <ecNumber evidence="2">4.1.99.3</ecNumber>
    </recommendedName>
</protein>
<evidence type="ECO:0000313" key="12">
    <source>
        <dbReference type="EMBL" id="TWF46346.1"/>
    </source>
</evidence>
<comment type="similarity">
    <text evidence="10">Belongs to the DNA photolyase family.</text>
</comment>
<dbReference type="PROSITE" id="PS00394">
    <property type="entry name" value="DNA_PHOTOLYASES_1_1"/>
    <property type="match status" value="1"/>
</dbReference>
<keyword evidence="5 8" id="KW-0274">FAD</keyword>
<feature type="site" description="Electron transfer via tryptophanyl radical" evidence="9">
    <location>
        <position position="395"/>
    </location>
</feature>
<dbReference type="SUPFAM" id="SSF48173">
    <property type="entry name" value="Cryptochrome/photolyase FAD-binding domain"/>
    <property type="match status" value="1"/>
</dbReference>
<dbReference type="Proteomes" id="UP000320653">
    <property type="component" value="Unassembled WGS sequence"/>
</dbReference>
<feature type="binding site" evidence="8">
    <location>
        <begin position="385"/>
        <end position="387"/>
    </location>
    <ligand>
        <name>FAD</name>
        <dbReference type="ChEBI" id="CHEBI:57692"/>
    </ligand>
</feature>
<dbReference type="PROSITE" id="PS51645">
    <property type="entry name" value="PHR_CRY_ALPHA_BETA"/>
    <property type="match status" value="1"/>
</dbReference>
<dbReference type="GO" id="GO:0003904">
    <property type="term" value="F:deoxyribodipyrimidine photo-lyase activity"/>
    <property type="evidence" value="ECO:0007669"/>
    <property type="project" value="UniProtKB-EC"/>
</dbReference>
<dbReference type="GO" id="GO:0003677">
    <property type="term" value="F:DNA binding"/>
    <property type="evidence" value="ECO:0007669"/>
    <property type="project" value="TreeGrafter"/>
</dbReference>
<feature type="binding site" evidence="8">
    <location>
        <begin position="250"/>
        <end position="254"/>
    </location>
    <ligand>
        <name>FAD</name>
        <dbReference type="ChEBI" id="CHEBI:57692"/>
    </ligand>
</feature>
<dbReference type="GO" id="GO:0009416">
    <property type="term" value="P:response to light stimulus"/>
    <property type="evidence" value="ECO:0007669"/>
    <property type="project" value="TreeGrafter"/>
</dbReference>
<keyword evidence="13" id="KW-1185">Reference proteome</keyword>
<dbReference type="Gene3D" id="1.10.579.10">
    <property type="entry name" value="DNA Cyclobutane Dipyrimidine Photolyase, subunit A, domain 3"/>
    <property type="match status" value="1"/>
</dbReference>
<dbReference type="PRINTS" id="PR00147">
    <property type="entry name" value="DNAPHOTLYASE"/>
</dbReference>
<feature type="binding site" evidence="8">
    <location>
        <position position="238"/>
    </location>
    <ligand>
        <name>FAD</name>
        <dbReference type="ChEBI" id="CHEBI:57692"/>
    </ligand>
</feature>
<name>A0A561Q7J2_9HYPH</name>
<dbReference type="PROSITE" id="PS00691">
    <property type="entry name" value="DNA_PHOTOLYASES_1_2"/>
    <property type="match status" value="1"/>
</dbReference>
<gene>
    <name evidence="12" type="ORF">FHW37_11542</name>
</gene>
<feature type="site" description="Electron transfer via tryptophanyl radical" evidence="9">
    <location>
        <position position="372"/>
    </location>
</feature>
<evidence type="ECO:0000256" key="7">
    <source>
        <dbReference type="ARBA" id="ARBA00033999"/>
    </source>
</evidence>
<dbReference type="InterPro" id="IPR005101">
    <property type="entry name" value="Cryptochr/Photolyase_FAD-bd"/>
</dbReference>
<evidence type="ECO:0000256" key="2">
    <source>
        <dbReference type="ARBA" id="ARBA00013149"/>
    </source>
</evidence>
<dbReference type="SUPFAM" id="SSF52425">
    <property type="entry name" value="Cryptochrome/photolyase, N-terminal domain"/>
    <property type="match status" value="1"/>
</dbReference>
<feature type="domain" description="Photolyase/cryptochrome alpha/beta" evidence="11">
    <location>
        <begin position="17"/>
        <end position="144"/>
    </location>
</feature>
<dbReference type="PANTHER" id="PTHR11455:SF9">
    <property type="entry name" value="CRYPTOCHROME CIRCADIAN CLOCK 5 ISOFORM X1"/>
    <property type="match status" value="1"/>
</dbReference>
<sequence>MPPHKTKNNSDDTKPASPVLLWFRKDLRLDDNAALHAAIDAGGPVIPVYIREPDMPDVGPLGGAQLWWLHHALAGLKADLKSLGGDLVLVTGKAEDVLVELAEKTGAKTVFVNRAYERTLIDRDIAIALKENGIAIRAFHGQLLHDPKSIRTGSGNPFKVFTPFWNAMQKLGEPAEPIDAPESIPAPEHFPRSESLDGWNLLPTKPNWAIDFAKTWTPGEAGAQEKLSDIIDRELHDYKRGRDFPATDATSSLSPHLAFGEISPARIWHATRGQPQKAAEDVGHFRRELAWRDFCYSLLIEFPKLSEDNWDDKFDPFEWEFDEKEFLAWTKGMTGYPIVDAGMRQLWKSGFMHNRVRMITASFLIKDLMIDWRHGEKWFRDTLVDADPASNPANWQWVAGSGADASPFFRIFNPLLQGEKFDPDGDYVREYVPELARLERKYIHRPFEAPAHVLEKAGIELGKTYPKPIIDHGFARDRALAAYKKLR</sequence>
<accession>A0A561Q7J2</accession>
<dbReference type="FunFam" id="1.10.579.10:FF:000003">
    <property type="entry name" value="Deoxyribodipyrimidine photo-lyase"/>
    <property type="match status" value="1"/>
</dbReference>
<dbReference type="InterPro" id="IPR036155">
    <property type="entry name" value="Crypto/Photolyase_N_sf"/>
</dbReference>
<dbReference type="PANTHER" id="PTHR11455">
    <property type="entry name" value="CRYPTOCHROME"/>
    <property type="match status" value="1"/>
</dbReference>
<evidence type="ECO:0000256" key="6">
    <source>
        <dbReference type="ARBA" id="ARBA00022991"/>
    </source>
</evidence>
<evidence type="ECO:0000256" key="3">
    <source>
        <dbReference type="ARBA" id="ARBA00014046"/>
    </source>
</evidence>
<evidence type="ECO:0000256" key="5">
    <source>
        <dbReference type="ARBA" id="ARBA00022827"/>
    </source>
</evidence>
<dbReference type="GO" id="GO:0071949">
    <property type="term" value="F:FAD binding"/>
    <property type="evidence" value="ECO:0007669"/>
    <property type="project" value="TreeGrafter"/>
</dbReference>
<dbReference type="Pfam" id="PF00875">
    <property type="entry name" value="DNA_photolyase"/>
    <property type="match status" value="1"/>
</dbReference>
<proteinExistence type="inferred from homology"/>
<keyword evidence="6 10" id="KW-0157">Chromophore</keyword>
<evidence type="ECO:0000259" key="11">
    <source>
        <dbReference type="PROSITE" id="PS51645"/>
    </source>
</evidence>
<evidence type="ECO:0000256" key="4">
    <source>
        <dbReference type="ARBA" id="ARBA00022630"/>
    </source>
</evidence>
<comment type="catalytic activity">
    <reaction evidence="7">
        <text>cyclobutadipyrimidine (in DNA) = 2 pyrimidine residues (in DNA).</text>
        <dbReference type="EC" id="4.1.99.3"/>
    </reaction>
</comment>
<evidence type="ECO:0000256" key="1">
    <source>
        <dbReference type="ARBA" id="ARBA00001932"/>
    </source>
</evidence>
<dbReference type="InterPro" id="IPR006050">
    <property type="entry name" value="DNA_photolyase_N"/>
</dbReference>
<dbReference type="InterPro" id="IPR014729">
    <property type="entry name" value="Rossmann-like_a/b/a_fold"/>
</dbReference>
<dbReference type="RefSeq" id="WP_145643288.1">
    <property type="nucleotide sequence ID" value="NZ_VIWP01000015.1"/>
</dbReference>
<comment type="caution">
    <text evidence="12">The sequence shown here is derived from an EMBL/GenBank/DDBJ whole genome shotgun (WGS) entry which is preliminary data.</text>
</comment>
<evidence type="ECO:0000256" key="10">
    <source>
        <dbReference type="RuleBase" id="RU004182"/>
    </source>
</evidence>
<dbReference type="InterPro" id="IPR036134">
    <property type="entry name" value="Crypto/Photolyase_FAD-like_sf"/>
</dbReference>
<evidence type="ECO:0000256" key="9">
    <source>
        <dbReference type="PIRSR" id="PIRSR602081-2"/>
    </source>
</evidence>
<feature type="binding site" evidence="8">
    <location>
        <position position="285"/>
    </location>
    <ligand>
        <name>FAD</name>
        <dbReference type="ChEBI" id="CHEBI:57692"/>
    </ligand>
</feature>
<dbReference type="EC" id="4.1.99.3" evidence="2"/>
<keyword evidence="12" id="KW-0456">Lyase</keyword>
<dbReference type="GO" id="GO:0000719">
    <property type="term" value="P:photoreactive repair"/>
    <property type="evidence" value="ECO:0007669"/>
    <property type="project" value="UniProtKB-ARBA"/>
</dbReference>
<dbReference type="OrthoDB" id="9772484at2"/>
<dbReference type="Gene3D" id="1.25.40.80">
    <property type="match status" value="1"/>
</dbReference>
<dbReference type="InterPro" id="IPR002081">
    <property type="entry name" value="Cryptochrome/DNA_photolyase_1"/>
</dbReference>
<evidence type="ECO:0000313" key="13">
    <source>
        <dbReference type="Proteomes" id="UP000320653"/>
    </source>
</evidence>
<keyword evidence="4 8" id="KW-0285">Flavoprotein</keyword>
<dbReference type="EMBL" id="VIWP01000015">
    <property type="protein sequence ID" value="TWF46346.1"/>
    <property type="molecule type" value="Genomic_DNA"/>
</dbReference>
<dbReference type="Pfam" id="PF03441">
    <property type="entry name" value="FAD_binding_7"/>
    <property type="match status" value="1"/>
</dbReference>